<proteinExistence type="inferred from homology"/>
<evidence type="ECO:0000256" key="1">
    <source>
        <dbReference type="ARBA" id="ARBA00010923"/>
    </source>
</evidence>
<dbReference type="Gene3D" id="1.10.287.1120">
    <property type="entry name" value="Bipartite methylase S protein"/>
    <property type="match status" value="1"/>
</dbReference>
<dbReference type="InterPro" id="IPR052021">
    <property type="entry name" value="Type-I_RS_S_subunit"/>
</dbReference>
<evidence type="ECO:0000259" key="4">
    <source>
        <dbReference type="Pfam" id="PF01420"/>
    </source>
</evidence>
<evidence type="ECO:0000256" key="2">
    <source>
        <dbReference type="ARBA" id="ARBA00022747"/>
    </source>
</evidence>
<dbReference type="PANTHER" id="PTHR30408">
    <property type="entry name" value="TYPE-1 RESTRICTION ENZYME ECOKI SPECIFICITY PROTEIN"/>
    <property type="match status" value="1"/>
</dbReference>
<feature type="domain" description="Type I restriction modification DNA specificity" evidence="4">
    <location>
        <begin position="19"/>
        <end position="190"/>
    </location>
</feature>
<dbReference type="AlphaFoldDB" id="A0A1H9SM22"/>
<dbReference type="Proteomes" id="UP000199766">
    <property type="component" value="Unassembled WGS sequence"/>
</dbReference>
<dbReference type="Pfam" id="PF01420">
    <property type="entry name" value="Methylase_S"/>
    <property type="match status" value="2"/>
</dbReference>
<comment type="similarity">
    <text evidence="1">Belongs to the type-I restriction system S methylase family.</text>
</comment>
<dbReference type="SUPFAM" id="SSF116734">
    <property type="entry name" value="DNA methylase specificity domain"/>
    <property type="match status" value="2"/>
</dbReference>
<dbReference type="EMBL" id="FOGD01000020">
    <property type="protein sequence ID" value="SER85967.1"/>
    <property type="molecule type" value="Genomic_DNA"/>
</dbReference>
<dbReference type="InterPro" id="IPR044946">
    <property type="entry name" value="Restrct_endonuc_typeI_TRD_sf"/>
</dbReference>
<reference evidence="5 6" key="1">
    <citation type="submission" date="2016-10" db="EMBL/GenBank/DDBJ databases">
        <authorList>
            <person name="de Groot N.N."/>
        </authorList>
    </citation>
    <scope>NUCLEOTIDE SEQUENCE [LARGE SCALE GENOMIC DNA]</scope>
    <source>
        <strain evidence="5 6">ATCC 35958</strain>
    </source>
</reference>
<dbReference type="PANTHER" id="PTHR30408:SF12">
    <property type="entry name" value="TYPE I RESTRICTION ENZYME MJAVIII SPECIFICITY SUBUNIT"/>
    <property type="match status" value="1"/>
</dbReference>
<feature type="domain" description="Type I restriction modification DNA specificity" evidence="4">
    <location>
        <begin position="223"/>
        <end position="398"/>
    </location>
</feature>
<name>A0A1H9SM22_9BURK</name>
<organism evidence="5 6">
    <name type="scientific">Giesbergeria anulus</name>
    <dbReference type="NCBI Taxonomy" id="180197"/>
    <lineage>
        <taxon>Bacteria</taxon>
        <taxon>Pseudomonadati</taxon>
        <taxon>Pseudomonadota</taxon>
        <taxon>Betaproteobacteria</taxon>
        <taxon>Burkholderiales</taxon>
        <taxon>Comamonadaceae</taxon>
        <taxon>Giesbergeria</taxon>
    </lineage>
</organism>
<accession>A0A1H9SM22</accession>
<evidence type="ECO:0000256" key="3">
    <source>
        <dbReference type="ARBA" id="ARBA00023125"/>
    </source>
</evidence>
<keyword evidence="3" id="KW-0238">DNA-binding</keyword>
<protein>
    <submittedName>
        <fullName evidence="5">Type I restriction enzyme, S subunit</fullName>
    </submittedName>
</protein>
<evidence type="ECO:0000313" key="5">
    <source>
        <dbReference type="EMBL" id="SER85967.1"/>
    </source>
</evidence>
<evidence type="ECO:0000313" key="6">
    <source>
        <dbReference type="Proteomes" id="UP000199766"/>
    </source>
</evidence>
<dbReference type="CDD" id="cd17252">
    <property type="entry name" value="RMtype1_S_EcoKI-TRD1-CR1_like"/>
    <property type="match status" value="1"/>
</dbReference>
<keyword evidence="2" id="KW-0680">Restriction system</keyword>
<dbReference type="STRING" id="180197.SAMN02982919_03168"/>
<gene>
    <name evidence="5" type="ORF">SAMN02982919_03168</name>
</gene>
<dbReference type="InterPro" id="IPR000055">
    <property type="entry name" value="Restrct_endonuc_typeI_TRD"/>
</dbReference>
<dbReference type="Gene3D" id="3.90.220.20">
    <property type="entry name" value="DNA methylase specificity domains"/>
    <property type="match status" value="2"/>
</dbReference>
<dbReference type="GO" id="GO:0003677">
    <property type="term" value="F:DNA binding"/>
    <property type="evidence" value="ECO:0007669"/>
    <property type="project" value="UniProtKB-KW"/>
</dbReference>
<sequence length="425" mass="47315">MSEEQIKPGYKRTEVGVIPQDWEVKRLREISPNQSVGLVINPSTYFDAQGSIPMLVGSNVSENKIDWESARRISLNSHRKLPASSIYENDLVTVRVGDPGVTAVVPKEFNSSNCASMMIVRGHSSFDSNWLCHLMNSKYGRNQVESIQYGTAQKQFNIKDAINFQYPTPHLSEQRAIATVLSDVDALLAQLDQLIAKKRDLKQATMQQLLTGKTRLPGFSGAWEVKRLGDIGSCLRGVTYKGDSDLSPHDTSYTKRLLRSNNVQSAIVVLDEVQFVNFRCVSVQQILQKEDILICMANGSKSLVGKAGIFNVADGHEYTYGAFMACFRTEATTFNSSFVFYLFQTGKYKNYINNLLAGSSINNLSPSSIESLEFNIPQISEQTAIATILSDMDAELATLQARRDKTHALKQGMMQELLTGKIRLI</sequence>
<dbReference type="OrthoDB" id="5298944at2"/>
<dbReference type="RefSeq" id="WP_091459290.1">
    <property type="nucleotide sequence ID" value="NZ_FOGD01000020.1"/>
</dbReference>
<keyword evidence="6" id="KW-1185">Reference proteome</keyword>
<dbReference type="GO" id="GO:0009307">
    <property type="term" value="P:DNA restriction-modification system"/>
    <property type="evidence" value="ECO:0007669"/>
    <property type="project" value="UniProtKB-KW"/>
</dbReference>